<proteinExistence type="predicted"/>
<dbReference type="InterPro" id="IPR036412">
    <property type="entry name" value="HAD-like_sf"/>
</dbReference>
<keyword evidence="2" id="KW-0378">Hydrolase</keyword>
<dbReference type="PANTHER" id="PTHR43434:SF1">
    <property type="entry name" value="PHOSPHOGLYCOLATE PHOSPHATASE"/>
    <property type="match status" value="1"/>
</dbReference>
<dbReference type="PANTHER" id="PTHR43434">
    <property type="entry name" value="PHOSPHOGLYCOLATE PHOSPHATASE"/>
    <property type="match status" value="1"/>
</dbReference>
<dbReference type="Pfam" id="PF13242">
    <property type="entry name" value="Hydrolase_like"/>
    <property type="match status" value="1"/>
</dbReference>
<name>A0A921MEQ8_9MICO</name>
<dbReference type="GO" id="GO:0005829">
    <property type="term" value="C:cytosol"/>
    <property type="evidence" value="ECO:0007669"/>
    <property type="project" value="TreeGrafter"/>
</dbReference>
<dbReference type="Pfam" id="PF00702">
    <property type="entry name" value="Hydrolase"/>
    <property type="match status" value="1"/>
</dbReference>
<evidence type="ECO:0000313" key="3">
    <source>
        <dbReference type="Proteomes" id="UP000784435"/>
    </source>
</evidence>
<dbReference type="InterPro" id="IPR050155">
    <property type="entry name" value="HAD-like_hydrolase_sf"/>
</dbReference>
<evidence type="ECO:0000256" key="1">
    <source>
        <dbReference type="SAM" id="MobiDB-lite"/>
    </source>
</evidence>
<dbReference type="InterPro" id="IPR006439">
    <property type="entry name" value="HAD-SF_hydro_IA"/>
</dbReference>
<dbReference type="Proteomes" id="UP000784435">
    <property type="component" value="Unassembled WGS sequence"/>
</dbReference>
<feature type="region of interest" description="Disordered" evidence="1">
    <location>
        <begin position="337"/>
        <end position="370"/>
    </location>
</feature>
<protein>
    <submittedName>
        <fullName evidence="2">HAD family hydrolase</fullName>
    </submittedName>
</protein>
<dbReference type="GO" id="GO:0008967">
    <property type="term" value="F:phosphoglycolate phosphatase activity"/>
    <property type="evidence" value="ECO:0007669"/>
    <property type="project" value="TreeGrafter"/>
</dbReference>
<gene>
    <name evidence="2" type="ORF">K8V08_10100</name>
</gene>
<evidence type="ECO:0000313" key="2">
    <source>
        <dbReference type="EMBL" id="HJG80748.1"/>
    </source>
</evidence>
<reference evidence="2" key="1">
    <citation type="journal article" date="2021" name="PeerJ">
        <title>Extensive microbial diversity within the chicken gut microbiome revealed by metagenomics and culture.</title>
        <authorList>
            <person name="Gilroy R."/>
            <person name="Ravi A."/>
            <person name="Getino M."/>
            <person name="Pursley I."/>
            <person name="Horton D.L."/>
            <person name="Alikhan N.F."/>
            <person name="Baker D."/>
            <person name="Gharbi K."/>
            <person name="Hall N."/>
            <person name="Watson M."/>
            <person name="Adriaenssens E.M."/>
            <person name="Foster-Nyarko E."/>
            <person name="Jarju S."/>
            <person name="Secka A."/>
            <person name="Antonio M."/>
            <person name="Oren A."/>
            <person name="Chaudhuri R.R."/>
            <person name="La Ragione R."/>
            <person name="Hildebrand F."/>
            <person name="Pallen M.J."/>
        </authorList>
    </citation>
    <scope>NUCLEOTIDE SEQUENCE</scope>
    <source>
        <strain evidence="2">ChiGjej5B5-7349</strain>
    </source>
</reference>
<dbReference type="Gene3D" id="3.40.50.1000">
    <property type="entry name" value="HAD superfamily/HAD-like"/>
    <property type="match status" value="2"/>
</dbReference>
<reference evidence="2" key="2">
    <citation type="submission" date="2021-09" db="EMBL/GenBank/DDBJ databases">
        <authorList>
            <person name="Gilroy R."/>
        </authorList>
    </citation>
    <scope>NUCLEOTIDE SEQUENCE</scope>
    <source>
        <strain evidence="2">ChiGjej5B5-7349</strain>
    </source>
</reference>
<dbReference type="GO" id="GO:0006281">
    <property type="term" value="P:DNA repair"/>
    <property type="evidence" value="ECO:0007669"/>
    <property type="project" value="TreeGrafter"/>
</dbReference>
<dbReference type="InterPro" id="IPR023214">
    <property type="entry name" value="HAD_sf"/>
</dbReference>
<dbReference type="AlphaFoldDB" id="A0A921MEQ8"/>
<feature type="compositionally biased region" description="Low complexity" evidence="1">
    <location>
        <begin position="339"/>
        <end position="355"/>
    </location>
</feature>
<dbReference type="SUPFAM" id="SSF56784">
    <property type="entry name" value="HAD-like"/>
    <property type="match status" value="2"/>
</dbReference>
<comment type="caution">
    <text evidence="2">The sequence shown here is derived from an EMBL/GenBank/DDBJ whole genome shotgun (WGS) entry which is preliminary data.</text>
</comment>
<dbReference type="EMBL" id="DYUK01000221">
    <property type="protein sequence ID" value="HJG80748.1"/>
    <property type="molecule type" value="Genomic_DNA"/>
</dbReference>
<dbReference type="NCBIfam" id="TIGR01549">
    <property type="entry name" value="HAD-SF-IA-v1"/>
    <property type="match status" value="1"/>
</dbReference>
<dbReference type="SFLD" id="SFLDS00003">
    <property type="entry name" value="Haloacid_Dehalogenase"/>
    <property type="match status" value="2"/>
</dbReference>
<sequence>MNSALTLPAMQDPAAEAARTAAAIRTPEAGPAPEAAQTHEATRSVPAAGTALAPLPQPRALLLDFGGVVVSTTPREDWAQTLADTVLRLAAGAGYDLEREQVEASLRTGRSALSLWKNASSRRHEPQELSPGEIVEDFLLSDLPRPVRRALALDAARILAAKSRAVSDHHVRPGIPELLAEARARGIGLGIVSNAHAGGAHRRILEELGLDEFFGVQVYSDEVGIRKPHPGMIRLAAEALGTTPEHAWYVGDTLDRDVVAGRRAGTGRVIVTRDRRTDHPPFPVTEAPDLILDTPAGLLDELRRTVPAGTSGHIADEGAAAPSTEAATGFLDAEAAGQSASVSTEGAAAGSSSARPADRTDAGSRPGPRRLALLLDHGGVLTTSVANPERDAVMGRALVDLAARCGHPITQEAAEAAMRTGWDRHRARKRSRDVLTDPAHQFDEVDPAVLWGDLVGADLPDPVRAAMRLEAAELSYLLHRTKGTPSPREGALELVRWAHAHGIVVGIVSNTISGRGVRATLADYGILVLLGPGAYSDEVGVRKPGVAVFEAALSGLEADPADVVYVGDKALNDGRGGRDAGIGTICLLRGGKDTDDALEEARAQGWADHVLDGPGAVIGVLEERLALVPGSSPTT</sequence>
<dbReference type="SFLD" id="SFLDG01129">
    <property type="entry name" value="C1.5:_HAD__Beta-PGM__Phosphata"/>
    <property type="match status" value="2"/>
</dbReference>
<accession>A0A921MEQ8</accession>
<organism evidence="2 3">
    <name type="scientific">Brevibacterium senegalense</name>
    <dbReference type="NCBI Taxonomy" id="1033736"/>
    <lineage>
        <taxon>Bacteria</taxon>
        <taxon>Bacillati</taxon>
        <taxon>Actinomycetota</taxon>
        <taxon>Actinomycetes</taxon>
        <taxon>Micrococcales</taxon>
        <taxon>Brevibacteriaceae</taxon>
        <taxon>Brevibacterium</taxon>
    </lineage>
</organism>